<sequence>MDKKTIIFLFFSFISSITLSSQQEKQAELKYTLDWKSGKLSISLTQSTREKELSPISPYITQREIESLLPYYIKLAMEKIQVNSRENISDILLKQPQLNLQLLEIDKEIKNKNISYSDDLDSLTISVDIELFPSIAELLINHSMTEEIPHRLGWVAADSFTGLVIDAKGELPIYGTENKGKLIPAIFPRIFNSRGELILSVEMLDPKTAKKTGIAAYTDSYDEKPFLNRIGQKPLRIKAKAIFGKNPTDIVLPEEAIKLLLAKDENRKILQEGKILIICDNVIQEEP</sequence>
<proteinExistence type="predicted"/>
<dbReference type="RefSeq" id="WP_420070251.1">
    <property type="nucleotide sequence ID" value="NZ_JBCHKQ010000005.1"/>
</dbReference>
<organism evidence="1 2">
    <name type="scientific">Rarispira pelagica</name>
    <dbReference type="NCBI Taxonomy" id="3141764"/>
    <lineage>
        <taxon>Bacteria</taxon>
        <taxon>Pseudomonadati</taxon>
        <taxon>Spirochaetota</taxon>
        <taxon>Spirochaetia</taxon>
        <taxon>Winmispirales</taxon>
        <taxon>Winmispiraceae</taxon>
        <taxon>Rarispira</taxon>
    </lineage>
</organism>
<gene>
    <name evidence="1" type="ORF">WKV44_09645</name>
</gene>
<keyword evidence="2" id="KW-1185">Reference proteome</keyword>
<reference evidence="1 2" key="1">
    <citation type="submission" date="2024-03" db="EMBL/GenBank/DDBJ databases">
        <title>Ignisphaera cupida sp. nov., a hyperthermophilic hydrolytic archaeon from a hot spring of Kamchatka, and proposal of Ignisphaeraceae fam. nov.</title>
        <authorList>
            <person name="Podosokorskaya O.A."/>
            <person name="Elcheninov A.G."/>
            <person name="Maltseva A.I."/>
            <person name="Zayulina K.S."/>
            <person name="Novikov A."/>
            <person name="Merkel A.Y."/>
        </authorList>
    </citation>
    <scope>NUCLEOTIDE SEQUENCE [LARGE SCALE GENOMIC DNA]</scope>
    <source>
        <strain evidence="1 2">38H-sp</strain>
    </source>
</reference>
<name>A0ABU9UDR5_9SPIR</name>
<dbReference type="Proteomes" id="UP001466331">
    <property type="component" value="Unassembled WGS sequence"/>
</dbReference>
<protein>
    <submittedName>
        <fullName evidence="1">Uncharacterized protein</fullName>
    </submittedName>
</protein>
<accession>A0ABU9UDR5</accession>
<comment type="caution">
    <text evidence="1">The sequence shown here is derived from an EMBL/GenBank/DDBJ whole genome shotgun (WGS) entry which is preliminary data.</text>
</comment>
<evidence type="ECO:0000313" key="2">
    <source>
        <dbReference type="Proteomes" id="UP001466331"/>
    </source>
</evidence>
<dbReference type="EMBL" id="JBCHKQ010000005">
    <property type="protein sequence ID" value="MEM5948801.1"/>
    <property type="molecule type" value="Genomic_DNA"/>
</dbReference>
<evidence type="ECO:0000313" key="1">
    <source>
        <dbReference type="EMBL" id="MEM5948801.1"/>
    </source>
</evidence>